<evidence type="ECO:0000256" key="1">
    <source>
        <dbReference type="ARBA" id="ARBA00004370"/>
    </source>
</evidence>
<dbReference type="Gene3D" id="3.30.450.20">
    <property type="entry name" value="PAS domain"/>
    <property type="match status" value="1"/>
</dbReference>
<dbReference type="NCBIfam" id="TIGR00229">
    <property type="entry name" value="sensory_box"/>
    <property type="match status" value="1"/>
</dbReference>
<protein>
    <submittedName>
        <fullName evidence="9">Aerotaxis sensor receptor protein</fullName>
    </submittedName>
</protein>
<evidence type="ECO:0000256" key="5">
    <source>
        <dbReference type="PROSITE-ProRule" id="PRU00284"/>
    </source>
</evidence>
<dbReference type="SMART" id="SM00086">
    <property type="entry name" value="PAC"/>
    <property type="match status" value="1"/>
</dbReference>
<dbReference type="AlphaFoldDB" id="A0A0G4JZI3"/>
<dbReference type="CDD" id="cd06225">
    <property type="entry name" value="HAMP"/>
    <property type="match status" value="1"/>
</dbReference>
<dbReference type="Gene3D" id="1.20.120.30">
    <property type="entry name" value="Aspartate receptor, ligand-binding domain"/>
    <property type="match status" value="1"/>
</dbReference>
<dbReference type="RefSeq" id="WP_072065881.1">
    <property type="nucleotide sequence ID" value="NZ_CGIG01000001.1"/>
</dbReference>
<dbReference type="CDD" id="cd00130">
    <property type="entry name" value="PAS"/>
    <property type="match status" value="1"/>
</dbReference>
<dbReference type="PROSITE" id="PS50111">
    <property type="entry name" value="CHEMOTAXIS_TRANSDUC_2"/>
    <property type="match status" value="1"/>
</dbReference>
<keyword evidence="3 5" id="KW-0807">Transducer</keyword>
<dbReference type="Proteomes" id="UP000044377">
    <property type="component" value="Unassembled WGS sequence"/>
</dbReference>
<feature type="domain" description="Methyl-accepting transducer" evidence="6">
    <location>
        <begin position="270"/>
        <end position="499"/>
    </location>
</feature>
<evidence type="ECO:0000256" key="4">
    <source>
        <dbReference type="ARBA" id="ARBA00029447"/>
    </source>
</evidence>
<dbReference type="PANTHER" id="PTHR43531">
    <property type="entry name" value="PROTEIN ICFG"/>
    <property type="match status" value="1"/>
</dbReference>
<dbReference type="PRINTS" id="PR00260">
    <property type="entry name" value="CHEMTRNSDUCR"/>
</dbReference>
<dbReference type="STRING" id="1109412.BN1221_03874c"/>
<dbReference type="InterPro" id="IPR001610">
    <property type="entry name" value="PAC"/>
</dbReference>
<dbReference type="OrthoDB" id="9812260at2"/>
<dbReference type="InterPro" id="IPR025991">
    <property type="entry name" value="Chemoreceptor_zinc-bind_dom"/>
</dbReference>
<dbReference type="FunFam" id="1.10.287.950:FF:000001">
    <property type="entry name" value="Methyl-accepting chemotaxis sensory transducer"/>
    <property type="match status" value="1"/>
</dbReference>
<comment type="subcellular location">
    <subcellularLocation>
        <location evidence="1">Membrane</location>
    </subcellularLocation>
</comment>
<dbReference type="Pfam" id="PF13682">
    <property type="entry name" value="CZB"/>
    <property type="match status" value="1"/>
</dbReference>
<name>A0A0G4JZI3_9GAMM</name>
<evidence type="ECO:0000259" key="7">
    <source>
        <dbReference type="PROSITE" id="PS50112"/>
    </source>
</evidence>
<dbReference type="InterPro" id="IPR003660">
    <property type="entry name" value="HAMP_dom"/>
</dbReference>
<dbReference type="InterPro" id="IPR035965">
    <property type="entry name" value="PAS-like_dom_sf"/>
</dbReference>
<dbReference type="SUPFAM" id="SSF55785">
    <property type="entry name" value="PYP-like sensor domain (PAS domain)"/>
    <property type="match status" value="1"/>
</dbReference>
<evidence type="ECO:0000256" key="3">
    <source>
        <dbReference type="ARBA" id="ARBA00023224"/>
    </source>
</evidence>
<dbReference type="GO" id="GO:0006935">
    <property type="term" value="P:chemotaxis"/>
    <property type="evidence" value="ECO:0007669"/>
    <property type="project" value="UniProtKB-KW"/>
</dbReference>
<organism evidence="9 10">
    <name type="scientific">Brenneria goodwinii</name>
    <dbReference type="NCBI Taxonomy" id="1109412"/>
    <lineage>
        <taxon>Bacteria</taxon>
        <taxon>Pseudomonadati</taxon>
        <taxon>Pseudomonadota</taxon>
        <taxon>Gammaproteobacteria</taxon>
        <taxon>Enterobacterales</taxon>
        <taxon>Pectobacteriaceae</taxon>
        <taxon>Brenneria</taxon>
    </lineage>
</organism>
<dbReference type="Gene3D" id="1.10.287.950">
    <property type="entry name" value="Methyl-accepting chemotaxis protein"/>
    <property type="match status" value="1"/>
</dbReference>
<evidence type="ECO:0000259" key="8">
    <source>
        <dbReference type="PROSITE" id="PS50885"/>
    </source>
</evidence>
<comment type="similarity">
    <text evidence="4">Belongs to the methyl-accepting chemotaxis (MCP) protein family.</text>
</comment>
<proteinExistence type="inferred from homology"/>
<dbReference type="GO" id="GO:0007165">
    <property type="term" value="P:signal transduction"/>
    <property type="evidence" value="ECO:0007669"/>
    <property type="project" value="UniProtKB-KW"/>
</dbReference>
<dbReference type="PROSITE" id="PS50885">
    <property type="entry name" value="HAMP"/>
    <property type="match status" value="1"/>
</dbReference>
<dbReference type="Pfam" id="PF00015">
    <property type="entry name" value="MCPsignal"/>
    <property type="match status" value="1"/>
</dbReference>
<evidence type="ECO:0000313" key="9">
    <source>
        <dbReference type="EMBL" id="CPR19638.1"/>
    </source>
</evidence>
<dbReference type="InterPro" id="IPR051310">
    <property type="entry name" value="MCP_chemotaxis"/>
</dbReference>
<dbReference type="GO" id="GO:0004888">
    <property type="term" value="F:transmembrane signaling receptor activity"/>
    <property type="evidence" value="ECO:0007669"/>
    <property type="project" value="InterPro"/>
</dbReference>
<dbReference type="InterPro" id="IPR013655">
    <property type="entry name" value="PAS_fold_3"/>
</dbReference>
<evidence type="ECO:0000313" key="10">
    <source>
        <dbReference type="Proteomes" id="UP000044377"/>
    </source>
</evidence>
<sequence length="657" mass="71171">MRKNLPITQNLYLFPGDQTLISITDLQGNITYCNSNFINVSGFTSEELLGQPHNIVRHPDMPPETFRDMWATIKSGLPWTALVKNRRKNGDYYWVRANVTPVRDGDRTVGFLSVRSRAPDEEITAAEKLYAAMRREAEQGRRHLALHRGQLVRRTLAGTIARFLNPGLRGHIIAISVLTAGGPLLAQAGGAPLWGVAVTAAGCAALSAWLLMRQTVTPLRQVVGVANLMAGGDLTRFVPVTGRGEIAQIQLALAQLNVSVRTVVRDVRHEVANLLGGTQEIANGNKDMAARTEAQAGSLEQTAATMEQIYRTIQQTTQLANDGAQHARHTAEAVLRSDDAVQSVVNTMQSIEESSQRIQDIIQVIEGVAFQTDILALNAAVEAARAGEKGRGFAVVATEIQALAQRTAGAAKEVRGLIEESGARVDEGSRRAAEALNRMQEVTDAVGQVGDMLEQINTAAREQSIGVGQVNDEISGLDTITQQNATMVDDLASAANALNRQVALVHNTIRVFRLTERDTTLAEVDSGELRLAQKSVVINEKGRIDFGQAIANHRQWRVTLRNAINRKLVLDPKAGRDDSCVLGAWLNGPGKALQGGTAEYEALVSAHRAFHAEVGAVVDLINRKKMDEAEQKLTNSQPLYDIGQKLVRAIRALPGSA</sequence>
<dbReference type="Pfam" id="PF08447">
    <property type="entry name" value="PAS_3"/>
    <property type="match status" value="1"/>
</dbReference>
<feature type="domain" description="PAS" evidence="7">
    <location>
        <begin position="21"/>
        <end position="60"/>
    </location>
</feature>
<dbReference type="GO" id="GO:0005886">
    <property type="term" value="C:plasma membrane"/>
    <property type="evidence" value="ECO:0007669"/>
    <property type="project" value="TreeGrafter"/>
</dbReference>
<evidence type="ECO:0000256" key="2">
    <source>
        <dbReference type="ARBA" id="ARBA00022500"/>
    </source>
</evidence>
<gene>
    <name evidence="9" type="ORF">BN1221_03874c</name>
</gene>
<reference evidence="10" key="1">
    <citation type="submission" date="2015-01" db="EMBL/GenBank/DDBJ databases">
        <authorList>
            <person name="Paterson Steve"/>
        </authorList>
    </citation>
    <scope>NUCLEOTIDE SEQUENCE [LARGE SCALE GENOMIC DNA]</scope>
    <source>
        <strain evidence="10">OBR1</strain>
    </source>
</reference>
<dbReference type="SUPFAM" id="SSF58104">
    <property type="entry name" value="Methyl-accepting chemotaxis protein (MCP) signaling domain"/>
    <property type="match status" value="1"/>
</dbReference>
<dbReference type="PANTHER" id="PTHR43531:SF7">
    <property type="entry name" value="AEROTAXIS RECEPTOR"/>
    <property type="match status" value="1"/>
</dbReference>
<keyword evidence="9" id="KW-0675">Receptor</keyword>
<dbReference type="SMART" id="SM00283">
    <property type="entry name" value="MA"/>
    <property type="match status" value="1"/>
</dbReference>
<dbReference type="PROSITE" id="PS50112">
    <property type="entry name" value="PAS"/>
    <property type="match status" value="1"/>
</dbReference>
<feature type="domain" description="HAMP" evidence="8">
    <location>
        <begin position="213"/>
        <end position="265"/>
    </location>
</feature>
<dbReference type="InterPro" id="IPR000014">
    <property type="entry name" value="PAS"/>
</dbReference>
<dbReference type="InterPro" id="IPR004089">
    <property type="entry name" value="MCPsignal_dom"/>
</dbReference>
<dbReference type="Pfam" id="PF00672">
    <property type="entry name" value="HAMP"/>
    <property type="match status" value="1"/>
</dbReference>
<dbReference type="SMART" id="SM00091">
    <property type="entry name" value="PAS"/>
    <property type="match status" value="1"/>
</dbReference>
<dbReference type="CDD" id="cd11386">
    <property type="entry name" value="MCP_signal"/>
    <property type="match status" value="1"/>
</dbReference>
<keyword evidence="10" id="KW-1185">Reference proteome</keyword>
<dbReference type="InterPro" id="IPR004090">
    <property type="entry name" value="Chemotax_Me-accpt_rcpt"/>
</dbReference>
<accession>A0A0G4JZI3</accession>
<evidence type="ECO:0000259" key="6">
    <source>
        <dbReference type="PROSITE" id="PS50111"/>
    </source>
</evidence>
<dbReference type="EMBL" id="CGIG01000001">
    <property type="protein sequence ID" value="CPR19638.1"/>
    <property type="molecule type" value="Genomic_DNA"/>
</dbReference>
<dbReference type="SMART" id="SM00304">
    <property type="entry name" value="HAMP"/>
    <property type="match status" value="1"/>
</dbReference>
<keyword evidence="2" id="KW-0145">Chemotaxis</keyword>